<evidence type="ECO:0000313" key="3">
    <source>
        <dbReference type="Proteomes" id="UP001597111"/>
    </source>
</evidence>
<keyword evidence="1" id="KW-1133">Transmembrane helix</keyword>
<protein>
    <recommendedName>
        <fullName evidence="4">Integron gene cassette protein</fullName>
    </recommendedName>
</protein>
<keyword evidence="1" id="KW-0472">Membrane</keyword>
<dbReference type="AlphaFoldDB" id="A0ABD6B9C3"/>
<reference evidence="2 3" key="1">
    <citation type="journal article" date="2019" name="Int. J. Syst. Evol. Microbiol.">
        <title>The Global Catalogue of Microorganisms (GCM) 10K type strain sequencing project: providing services to taxonomists for standard genome sequencing and annotation.</title>
        <authorList>
            <consortium name="The Broad Institute Genomics Platform"/>
            <consortium name="The Broad Institute Genome Sequencing Center for Infectious Disease"/>
            <person name="Wu L."/>
            <person name="Ma J."/>
        </authorList>
    </citation>
    <scope>NUCLEOTIDE SEQUENCE [LARGE SCALE GENOMIC DNA]</scope>
    <source>
        <strain evidence="2 3">CGMCC 1.12285</strain>
    </source>
</reference>
<comment type="caution">
    <text evidence="2">The sequence shown here is derived from an EMBL/GenBank/DDBJ whole genome shotgun (WGS) entry which is preliminary data.</text>
</comment>
<dbReference type="Proteomes" id="UP001597111">
    <property type="component" value="Unassembled WGS sequence"/>
</dbReference>
<feature type="transmembrane region" description="Helical" evidence="1">
    <location>
        <begin position="27"/>
        <end position="48"/>
    </location>
</feature>
<keyword evidence="3" id="KW-1185">Reference proteome</keyword>
<keyword evidence="1" id="KW-0812">Transmembrane</keyword>
<gene>
    <name evidence="2" type="ORF">ACFR9S_14475</name>
</gene>
<proteinExistence type="predicted"/>
<organism evidence="2 3">
    <name type="scientific">Halolamina salina</name>
    <dbReference type="NCBI Taxonomy" id="1220023"/>
    <lineage>
        <taxon>Archaea</taxon>
        <taxon>Methanobacteriati</taxon>
        <taxon>Methanobacteriota</taxon>
        <taxon>Stenosarchaea group</taxon>
        <taxon>Halobacteria</taxon>
        <taxon>Halobacteriales</taxon>
        <taxon>Haloferacaceae</taxon>
    </lineage>
</organism>
<evidence type="ECO:0000313" key="2">
    <source>
        <dbReference type="EMBL" id="MFD1527488.1"/>
    </source>
</evidence>
<dbReference type="RefSeq" id="WP_379818942.1">
    <property type="nucleotide sequence ID" value="NZ_JBHUDH010000204.1"/>
</dbReference>
<name>A0ABD6B9C3_9EURY</name>
<feature type="transmembrane region" description="Helical" evidence="1">
    <location>
        <begin position="75"/>
        <end position="93"/>
    </location>
</feature>
<evidence type="ECO:0000256" key="1">
    <source>
        <dbReference type="SAM" id="Phobius"/>
    </source>
</evidence>
<feature type="non-terminal residue" evidence="2">
    <location>
        <position position="1"/>
    </location>
</feature>
<dbReference type="EMBL" id="JBHUDH010000204">
    <property type="protein sequence ID" value="MFD1527488.1"/>
    <property type="molecule type" value="Genomic_DNA"/>
</dbReference>
<sequence>GGYSIFWRSRLRRLFHSEVFSSKTFELSLLGLTMGSLVLLYFVFLSFFPDNMTMAFIEPLTEVYPSNQPIEQTQLVVGVSIAIATIGIAYFEIKSDSTCPVCRSPFALESKKQFFKPENRDVVTVTQNGDSERKEVTYGVHILHCKSCGSWHVPTKRWERSLESQGL</sequence>
<evidence type="ECO:0008006" key="4">
    <source>
        <dbReference type="Google" id="ProtNLM"/>
    </source>
</evidence>
<accession>A0ABD6B9C3</accession>